<evidence type="ECO:0000256" key="6">
    <source>
        <dbReference type="ARBA" id="ARBA00023067"/>
    </source>
</evidence>
<dbReference type="InterPro" id="IPR027165">
    <property type="entry name" value="CND3"/>
</dbReference>
<feature type="region of interest" description="Disordered" evidence="8">
    <location>
        <begin position="923"/>
        <end position="967"/>
    </location>
</feature>
<comment type="caution">
    <text evidence="10">The sequence shown here is derived from an EMBL/GenBank/DDBJ whole genome shotgun (WGS) entry which is preliminary data.</text>
</comment>
<evidence type="ECO:0000256" key="7">
    <source>
        <dbReference type="ARBA" id="ARBA00023306"/>
    </source>
</evidence>
<evidence type="ECO:0000313" key="10">
    <source>
        <dbReference type="EMBL" id="KAK1302859.1"/>
    </source>
</evidence>
<keyword evidence="4" id="KW-0132">Cell division</keyword>
<protein>
    <recommendedName>
        <fullName evidence="9">Nuclear condensin complex subunit 3 C-terminal domain-containing protein</fullName>
    </recommendedName>
</protein>
<dbReference type="GO" id="GO:0007076">
    <property type="term" value="P:mitotic chromosome condensation"/>
    <property type="evidence" value="ECO:0007669"/>
    <property type="project" value="InterPro"/>
</dbReference>
<evidence type="ECO:0000256" key="8">
    <source>
        <dbReference type="SAM" id="MobiDB-lite"/>
    </source>
</evidence>
<evidence type="ECO:0000256" key="3">
    <source>
        <dbReference type="ARBA" id="ARBA00022454"/>
    </source>
</evidence>
<evidence type="ECO:0000256" key="4">
    <source>
        <dbReference type="ARBA" id="ARBA00022618"/>
    </source>
</evidence>
<evidence type="ECO:0000256" key="2">
    <source>
        <dbReference type="ARBA" id="ARBA00006533"/>
    </source>
</evidence>
<dbReference type="SUPFAM" id="SSF48371">
    <property type="entry name" value="ARM repeat"/>
    <property type="match status" value="1"/>
</dbReference>
<evidence type="ECO:0000256" key="1">
    <source>
        <dbReference type="ARBA" id="ARBA00004286"/>
    </source>
</evidence>
<sequence>MADKEEDEKLQARKICGILDECRLSLAVHQRKIKELSAVQSSSPDALFLPSFTRALNPLLRYSRRTDYAERTVQFVAAFAASRHNGGGFLEGLLRFLLEAAEDADKTSRFRSCQMVSEIIKRLPDDAEITDEVWDDVIGSMKRCVEDIAPSVRSFAVRALARFAVDVEAGGIADFLLGQLPREPTAVQFIEVRKMIILSIPPANTTSAVIVECTLDVSDSVRQAAYCVLANKYPLQSLSIKVRTTILKRGLTDRSAPVRKECLKMLKDEWLSKYSNGDPVALLKFLDVETYESVGETVMETLLQDGSVTVQDDQGIRLFLSLRHETEEGQSILGVRLMEAEEALFWRTICRHLHTEMKAKESDTARTTGAEAMVYAKQASANNDLLERILPATISDYVELVKAHIVAGSNYLFATRQLLLLGTMLDFSDATNRKVAGSFVQELFHRPPEEEVDNDGVKFIIGDGIHLGGERNWATAVSELARKVHASGGEFERMVFSVIEELARPCRERCADSIQWLHCLAVVGLLLENVKSIRSLQGTAMEPSELLHSLLIPGAKHVHVDVRRAATRCLGLFALRDRKPSEEAVKQLRLSFIHGPSPVSIMACKVLIDLAWWFGPGEVDRAMGLNSPLSCNDKKNFHTVNLSGLNDDPGIALLDLLYSGFDKDDVDECLCTNEPETIRFVLGEGFAKILLLSEKYPCISASLHSLMLRRLIGLYFCEEKDELQRLKQCLSVFFDHYPAVSSNHKASIYGNSGGSSILVSNMRKRAVQVSRYLLQMMQTPLYTKEPEEDTSTHSSPQSINESMQPSIDIVCGEEGLAIRIAAEVTSCPMKTTASGKAYILALCRIIVLIKFRSSDQKAIKCMRGLLGCIFGFSFHEFRVIACGVRQVRRRLRECDNQQDINLNKHQARQGILKSPSLDRFVKQHSHSDHRKISNNKDARKTHRISEDNAPSSLLHAPTSHPRREANPSLSSYLSKMVSSAASKMWTAAVDLFVSSSSTTTFYTEGGFVHRSIKVRDDVTHGLGLIASEGIPTGSELIALPDRLPLWWSPQDVDGGDGPGSVLANLARQIPAQSESEASYTMNALSWCMGLYHIV</sequence>
<dbReference type="GO" id="GO:0000796">
    <property type="term" value="C:condensin complex"/>
    <property type="evidence" value="ECO:0007669"/>
    <property type="project" value="InterPro"/>
</dbReference>
<dbReference type="Pfam" id="PF12719">
    <property type="entry name" value="Cnd3"/>
    <property type="match status" value="1"/>
</dbReference>
<name>A0AAV9DPV4_ACOCL</name>
<keyword evidence="5" id="KW-0498">Mitosis</keyword>
<dbReference type="InterPro" id="IPR016024">
    <property type="entry name" value="ARM-type_fold"/>
</dbReference>
<dbReference type="PANTHER" id="PTHR14418:SF5">
    <property type="entry name" value="CONDENSIN COMPLEX SUBUNIT 3"/>
    <property type="match status" value="1"/>
</dbReference>
<keyword evidence="3" id="KW-0158">Chromosome</keyword>
<dbReference type="Gene3D" id="1.25.10.10">
    <property type="entry name" value="Leucine-rich Repeat Variant"/>
    <property type="match status" value="1"/>
</dbReference>
<accession>A0AAV9DPV4</accession>
<evidence type="ECO:0000256" key="5">
    <source>
        <dbReference type="ARBA" id="ARBA00022776"/>
    </source>
</evidence>
<organism evidence="10 11">
    <name type="scientific">Acorus calamus</name>
    <name type="common">Sweet flag</name>
    <dbReference type="NCBI Taxonomy" id="4465"/>
    <lineage>
        <taxon>Eukaryota</taxon>
        <taxon>Viridiplantae</taxon>
        <taxon>Streptophyta</taxon>
        <taxon>Embryophyta</taxon>
        <taxon>Tracheophyta</taxon>
        <taxon>Spermatophyta</taxon>
        <taxon>Magnoliopsida</taxon>
        <taxon>Liliopsida</taxon>
        <taxon>Acoraceae</taxon>
        <taxon>Acorus</taxon>
    </lineage>
</organism>
<comment type="subcellular location">
    <subcellularLocation>
        <location evidence="1">Chromosome</location>
    </subcellularLocation>
</comment>
<dbReference type="Proteomes" id="UP001180020">
    <property type="component" value="Unassembled WGS sequence"/>
</dbReference>
<dbReference type="AlphaFoldDB" id="A0AAV9DPV4"/>
<keyword evidence="11" id="KW-1185">Reference proteome</keyword>
<dbReference type="GO" id="GO:0051301">
    <property type="term" value="P:cell division"/>
    <property type="evidence" value="ECO:0007669"/>
    <property type="project" value="UniProtKB-KW"/>
</dbReference>
<evidence type="ECO:0000313" key="11">
    <source>
        <dbReference type="Proteomes" id="UP001180020"/>
    </source>
</evidence>
<proteinExistence type="inferred from homology"/>
<reference evidence="10" key="1">
    <citation type="journal article" date="2023" name="Nat. Commun.">
        <title>Diploid and tetraploid genomes of Acorus and the evolution of monocots.</title>
        <authorList>
            <person name="Ma L."/>
            <person name="Liu K.W."/>
            <person name="Li Z."/>
            <person name="Hsiao Y.Y."/>
            <person name="Qi Y."/>
            <person name="Fu T."/>
            <person name="Tang G.D."/>
            <person name="Zhang D."/>
            <person name="Sun W.H."/>
            <person name="Liu D.K."/>
            <person name="Li Y."/>
            <person name="Chen G.Z."/>
            <person name="Liu X.D."/>
            <person name="Liao X.Y."/>
            <person name="Jiang Y.T."/>
            <person name="Yu X."/>
            <person name="Hao Y."/>
            <person name="Huang J."/>
            <person name="Zhao X.W."/>
            <person name="Ke S."/>
            <person name="Chen Y.Y."/>
            <person name="Wu W.L."/>
            <person name="Hsu J.L."/>
            <person name="Lin Y.F."/>
            <person name="Huang M.D."/>
            <person name="Li C.Y."/>
            <person name="Huang L."/>
            <person name="Wang Z.W."/>
            <person name="Zhao X."/>
            <person name="Zhong W.Y."/>
            <person name="Peng D.H."/>
            <person name="Ahmad S."/>
            <person name="Lan S."/>
            <person name="Zhang J.S."/>
            <person name="Tsai W.C."/>
            <person name="Van de Peer Y."/>
            <person name="Liu Z.J."/>
        </authorList>
    </citation>
    <scope>NUCLEOTIDE SEQUENCE</scope>
    <source>
        <strain evidence="10">CP</strain>
    </source>
</reference>
<dbReference type="InterPro" id="IPR011989">
    <property type="entry name" value="ARM-like"/>
</dbReference>
<feature type="compositionally biased region" description="Basic and acidic residues" evidence="8">
    <location>
        <begin position="930"/>
        <end position="946"/>
    </location>
</feature>
<dbReference type="PANTHER" id="PTHR14418">
    <property type="entry name" value="CONDENSIN COMPLEX SUBUNIT 3-RELATED"/>
    <property type="match status" value="1"/>
</dbReference>
<evidence type="ECO:0000259" key="9">
    <source>
        <dbReference type="Pfam" id="PF12719"/>
    </source>
</evidence>
<comment type="similarity">
    <text evidence="2">Belongs to the CND3 (condensin subunit 3) family.</text>
</comment>
<keyword evidence="6" id="KW-0226">DNA condensation</keyword>
<dbReference type="EMBL" id="JAUJYO010000012">
    <property type="protein sequence ID" value="KAK1302859.1"/>
    <property type="molecule type" value="Genomic_DNA"/>
</dbReference>
<feature type="domain" description="Nuclear condensin complex subunit 3 C-terminal" evidence="9">
    <location>
        <begin position="518"/>
        <end position="850"/>
    </location>
</feature>
<reference evidence="10" key="2">
    <citation type="submission" date="2023-06" db="EMBL/GenBank/DDBJ databases">
        <authorList>
            <person name="Ma L."/>
            <person name="Liu K.-W."/>
            <person name="Li Z."/>
            <person name="Hsiao Y.-Y."/>
            <person name="Qi Y."/>
            <person name="Fu T."/>
            <person name="Tang G."/>
            <person name="Zhang D."/>
            <person name="Sun W.-H."/>
            <person name="Liu D.-K."/>
            <person name="Li Y."/>
            <person name="Chen G.-Z."/>
            <person name="Liu X.-D."/>
            <person name="Liao X.-Y."/>
            <person name="Jiang Y.-T."/>
            <person name="Yu X."/>
            <person name="Hao Y."/>
            <person name="Huang J."/>
            <person name="Zhao X.-W."/>
            <person name="Ke S."/>
            <person name="Chen Y.-Y."/>
            <person name="Wu W.-L."/>
            <person name="Hsu J.-L."/>
            <person name="Lin Y.-F."/>
            <person name="Huang M.-D."/>
            <person name="Li C.-Y."/>
            <person name="Huang L."/>
            <person name="Wang Z.-W."/>
            <person name="Zhao X."/>
            <person name="Zhong W.-Y."/>
            <person name="Peng D.-H."/>
            <person name="Ahmad S."/>
            <person name="Lan S."/>
            <person name="Zhang J.-S."/>
            <person name="Tsai W.-C."/>
            <person name="Van De Peer Y."/>
            <person name="Liu Z.-J."/>
        </authorList>
    </citation>
    <scope>NUCLEOTIDE SEQUENCE</scope>
    <source>
        <strain evidence="10">CP</strain>
        <tissue evidence="10">Leaves</tissue>
    </source>
</reference>
<dbReference type="InterPro" id="IPR025977">
    <property type="entry name" value="Cnd3_C"/>
</dbReference>
<gene>
    <name evidence="10" type="ORF">QJS10_CPB12g01370</name>
</gene>
<dbReference type="GO" id="GO:0000793">
    <property type="term" value="C:condensed chromosome"/>
    <property type="evidence" value="ECO:0007669"/>
    <property type="project" value="TreeGrafter"/>
</dbReference>
<keyword evidence="7" id="KW-0131">Cell cycle</keyword>